<proteinExistence type="inferred from homology"/>
<keyword evidence="2" id="KW-0479">Metal-binding</keyword>
<dbReference type="GO" id="GO:0030145">
    <property type="term" value="F:manganese ion binding"/>
    <property type="evidence" value="ECO:0007669"/>
    <property type="project" value="TreeGrafter"/>
</dbReference>
<dbReference type="InterPro" id="IPR001441">
    <property type="entry name" value="UPP_synth-like"/>
</dbReference>
<feature type="binding site" evidence="2">
    <location>
        <position position="20"/>
    </location>
    <ligand>
        <name>substrate</name>
    </ligand>
</feature>
<dbReference type="PROSITE" id="PS01066">
    <property type="entry name" value="UPP_SYNTHASE"/>
    <property type="match status" value="1"/>
</dbReference>
<organism evidence="3 4">
    <name type="scientific">Anaerococcus lactolyticus S7-1-13</name>
    <dbReference type="NCBI Taxonomy" id="1284686"/>
    <lineage>
        <taxon>Bacteria</taxon>
        <taxon>Bacillati</taxon>
        <taxon>Bacillota</taxon>
        <taxon>Tissierellia</taxon>
        <taxon>Tissierellales</taxon>
        <taxon>Peptoniphilaceae</taxon>
        <taxon>Anaerococcus</taxon>
    </lineage>
</organism>
<evidence type="ECO:0000313" key="3">
    <source>
        <dbReference type="EMBL" id="KGF04616.1"/>
    </source>
</evidence>
<dbReference type="GO" id="GO:0016094">
    <property type="term" value="P:polyprenol biosynthetic process"/>
    <property type="evidence" value="ECO:0007669"/>
    <property type="project" value="TreeGrafter"/>
</dbReference>
<dbReference type="EC" id="2.5.1.-" evidence="2"/>
<evidence type="ECO:0000256" key="1">
    <source>
        <dbReference type="ARBA" id="ARBA00022679"/>
    </source>
</evidence>
<dbReference type="CDD" id="cd00475">
    <property type="entry name" value="Cis_IPPS"/>
    <property type="match status" value="1"/>
</dbReference>
<feature type="active site" description="Proton acceptor" evidence="2">
    <location>
        <position position="63"/>
    </location>
</feature>
<dbReference type="NCBIfam" id="NF011405">
    <property type="entry name" value="PRK14830.1"/>
    <property type="match status" value="1"/>
</dbReference>
<feature type="binding site" evidence="2">
    <location>
        <begin position="185"/>
        <end position="187"/>
    </location>
    <ligand>
        <name>substrate</name>
    </ligand>
</feature>
<accession>A0A095X4K9</accession>
<comment type="subunit">
    <text evidence="2">Homodimer.</text>
</comment>
<dbReference type="SUPFAM" id="SSF64005">
    <property type="entry name" value="Undecaprenyl diphosphate synthase"/>
    <property type="match status" value="1"/>
</dbReference>
<feature type="binding site" evidence="2">
    <location>
        <position position="28"/>
    </location>
    <ligand>
        <name>substrate</name>
    </ligand>
</feature>
<name>A0A095X4K9_9FIRM</name>
<dbReference type="Proteomes" id="UP000029579">
    <property type="component" value="Unassembled WGS sequence"/>
</dbReference>
<dbReference type="PANTHER" id="PTHR10291:SF0">
    <property type="entry name" value="DEHYDRODOLICHYL DIPHOSPHATE SYNTHASE 2"/>
    <property type="match status" value="1"/>
</dbReference>
<dbReference type="GO" id="GO:0008834">
    <property type="term" value="F:ditrans,polycis-undecaprenyl-diphosphate synthase [(2E,6E)-farnesyl-diphosphate specific] activity"/>
    <property type="evidence" value="ECO:0007669"/>
    <property type="project" value="TreeGrafter"/>
</dbReference>
<comment type="similarity">
    <text evidence="2">Belongs to the UPP synthase family.</text>
</comment>
<dbReference type="Pfam" id="PF01255">
    <property type="entry name" value="Prenyltransf"/>
    <property type="match status" value="1"/>
</dbReference>
<dbReference type="Gene3D" id="3.40.1180.10">
    <property type="entry name" value="Decaprenyl diphosphate synthase-like"/>
    <property type="match status" value="1"/>
</dbReference>
<protein>
    <recommendedName>
        <fullName evidence="2">Isoprenyl transferase</fullName>
        <ecNumber evidence="2">2.5.1.-</ecNumber>
    </recommendedName>
</protein>
<dbReference type="GO" id="GO:0000287">
    <property type="term" value="F:magnesium ion binding"/>
    <property type="evidence" value="ECO:0007669"/>
    <property type="project" value="UniProtKB-UniRule"/>
</dbReference>
<gene>
    <name evidence="3" type="ORF">HMPREF1630_03495</name>
</gene>
<sequence length="231" mass="26416">MTELKIPNHIAIVLDGNGRWAKKQNRPRTSGHKEGAENVVRIAKACKKFGVKTITLYAFSTENWKRPATEVGFLMDLLIKFVNSKLKELIEEDCKLNFLGDLSKLPEKTRESCTYAKEITKDNRSLTVNIALNYGGRDEIVHAFKQIIEKGYGKDDITEELISDNLYTAGLSDPDLLIRPGGEIRLSNFLIYQLAYTELYFTDVLWPDFTEDDLREAIIAYTKRDRRYGGI</sequence>
<dbReference type="PANTHER" id="PTHR10291">
    <property type="entry name" value="DEHYDRODOLICHYL DIPHOSPHATE SYNTHASE FAMILY MEMBER"/>
    <property type="match status" value="1"/>
</dbReference>
<evidence type="ECO:0000256" key="2">
    <source>
        <dbReference type="HAMAP-Rule" id="MF_01139"/>
    </source>
</evidence>
<dbReference type="HAMAP" id="MF_01139">
    <property type="entry name" value="ISPT"/>
    <property type="match status" value="1"/>
</dbReference>
<comment type="caution">
    <text evidence="3">The sequence shown here is derived from an EMBL/GenBank/DDBJ whole genome shotgun (WGS) entry which is preliminary data.</text>
</comment>
<comment type="function">
    <text evidence="2">Catalyzes the condensation of isopentenyl diphosphate (IPP) with allylic pyrophosphates generating different type of terpenoids.</text>
</comment>
<dbReference type="InterPro" id="IPR036424">
    <property type="entry name" value="UPP_synth-like_sf"/>
</dbReference>
<feature type="active site" evidence="2">
    <location>
        <position position="15"/>
    </location>
</feature>
<comment type="cofactor">
    <cofactor evidence="2">
        <name>Mg(2+)</name>
        <dbReference type="ChEBI" id="CHEBI:18420"/>
    </cofactor>
    <text evidence="2">Binds 2 magnesium ions per subunit.</text>
</comment>
<keyword evidence="2" id="KW-0460">Magnesium</keyword>
<dbReference type="GO" id="GO:0005829">
    <property type="term" value="C:cytosol"/>
    <property type="evidence" value="ECO:0007669"/>
    <property type="project" value="TreeGrafter"/>
</dbReference>
<dbReference type="eggNOG" id="COG0020">
    <property type="taxonomic scope" value="Bacteria"/>
</dbReference>
<dbReference type="RefSeq" id="WP_037327040.1">
    <property type="nucleotide sequence ID" value="NZ_JRMW01000027.1"/>
</dbReference>
<dbReference type="NCBIfam" id="TIGR00055">
    <property type="entry name" value="uppS"/>
    <property type="match status" value="1"/>
</dbReference>
<dbReference type="FunFam" id="3.40.1180.10:FF:000001">
    <property type="entry name" value="(2E,6E)-farnesyl-diphosphate-specific ditrans,polycis-undecaprenyl-diphosphate synthase"/>
    <property type="match status" value="1"/>
</dbReference>
<feature type="binding site" evidence="2">
    <location>
        <position position="66"/>
    </location>
    <ligand>
        <name>substrate</name>
    </ligand>
</feature>
<feature type="binding site" evidence="2">
    <location>
        <position position="32"/>
    </location>
    <ligand>
        <name>substrate</name>
    </ligand>
</feature>
<dbReference type="EMBL" id="JRMW01000027">
    <property type="protein sequence ID" value="KGF04616.1"/>
    <property type="molecule type" value="Genomic_DNA"/>
</dbReference>
<feature type="binding site" evidence="2">
    <location>
        <begin position="60"/>
        <end position="62"/>
    </location>
    <ligand>
        <name>substrate</name>
    </ligand>
</feature>
<dbReference type="OrthoDB" id="4191603at2"/>
<keyword evidence="1 2" id="KW-0808">Transferase</keyword>
<feature type="binding site" evidence="2">
    <location>
        <position position="179"/>
    </location>
    <ligand>
        <name>substrate</name>
    </ligand>
</feature>
<dbReference type="AlphaFoldDB" id="A0A095X4K9"/>
<feature type="binding site" evidence="2">
    <location>
        <position position="64"/>
    </location>
    <ligand>
        <name>substrate</name>
    </ligand>
</feature>
<dbReference type="InterPro" id="IPR018520">
    <property type="entry name" value="UPP_synth-like_CS"/>
</dbReference>
<feature type="binding site" evidence="2">
    <location>
        <begin position="16"/>
        <end position="19"/>
    </location>
    <ligand>
        <name>substrate</name>
    </ligand>
</feature>
<reference evidence="3 4" key="1">
    <citation type="submission" date="2014-07" db="EMBL/GenBank/DDBJ databases">
        <authorList>
            <person name="McCorrison J."/>
            <person name="Sanka R."/>
            <person name="Torralba M."/>
            <person name="Gillis M."/>
            <person name="Haft D.H."/>
            <person name="Methe B."/>
            <person name="Sutton G."/>
            <person name="Nelson K.E."/>
        </authorList>
    </citation>
    <scope>NUCLEOTIDE SEQUENCE [LARGE SCALE GENOMIC DNA]</scope>
    <source>
        <strain evidence="3 4">S7-1-13</strain>
    </source>
</reference>
<feature type="binding site" evidence="2">
    <location>
        <position position="15"/>
    </location>
    <ligand>
        <name>Mg(2+)</name>
        <dbReference type="ChEBI" id="CHEBI:18420"/>
    </ligand>
</feature>
<feature type="binding site" evidence="2">
    <location>
        <position position="198"/>
    </location>
    <ligand>
        <name>Mg(2+)</name>
        <dbReference type="ChEBI" id="CHEBI:18420"/>
    </ligand>
</feature>
<evidence type="ECO:0000313" key="4">
    <source>
        <dbReference type="Proteomes" id="UP000029579"/>
    </source>
</evidence>